<evidence type="ECO:0000313" key="2">
    <source>
        <dbReference type="EMBL" id="MFB2833065.1"/>
    </source>
</evidence>
<dbReference type="InterPro" id="IPR012338">
    <property type="entry name" value="Beta-lactam/transpept-like"/>
</dbReference>
<evidence type="ECO:0000259" key="1">
    <source>
        <dbReference type="Pfam" id="PF00144"/>
    </source>
</evidence>
<dbReference type="InterPro" id="IPR050491">
    <property type="entry name" value="AmpC-like"/>
</dbReference>
<name>A0ABV4WDA7_9CYAN</name>
<dbReference type="PANTHER" id="PTHR46825:SF9">
    <property type="entry name" value="BETA-LACTAMASE-RELATED DOMAIN-CONTAINING PROTEIN"/>
    <property type="match status" value="1"/>
</dbReference>
<protein>
    <submittedName>
        <fullName evidence="2">Serine hydrolase domain-containing protein</fullName>
        <ecNumber evidence="2">3.-.-.-</ecNumber>
    </submittedName>
</protein>
<dbReference type="Pfam" id="PF00144">
    <property type="entry name" value="Beta-lactamase"/>
    <property type="match status" value="1"/>
</dbReference>
<evidence type="ECO:0000313" key="3">
    <source>
        <dbReference type="Proteomes" id="UP001576780"/>
    </source>
</evidence>
<keyword evidence="2" id="KW-0378">Hydrolase</keyword>
<dbReference type="EMBL" id="JBHFNT010000012">
    <property type="protein sequence ID" value="MFB2833065.1"/>
    <property type="molecule type" value="Genomic_DNA"/>
</dbReference>
<dbReference type="RefSeq" id="WP_413275534.1">
    <property type="nucleotide sequence ID" value="NZ_JBHFNT010000012.1"/>
</dbReference>
<organism evidence="2 3">
    <name type="scientific">Floridaenema evergladense BLCC-F167</name>
    <dbReference type="NCBI Taxonomy" id="3153639"/>
    <lineage>
        <taxon>Bacteria</taxon>
        <taxon>Bacillati</taxon>
        <taxon>Cyanobacteriota</taxon>
        <taxon>Cyanophyceae</taxon>
        <taxon>Oscillatoriophycideae</taxon>
        <taxon>Aerosakkonematales</taxon>
        <taxon>Aerosakkonemataceae</taxon>
        <taxon>Floridanema</taxon>
        <taxon>Floridanema evergladense</taxon>
    </lineage>
</organism>
<feature type="domain" description="Beta-lactamase-related" evidence="1">
    <location>
        <begin position="11"/>
        <end position="332"/>
    </location>
</feature>
<reference evidence="2 3" key="1">
    <citation type="submission" date="2024-09" db="EMBL/GenBank/DDBJ databases">
        <title>Floridaenema gen nov. (Aerosakkonemataceae, Aerosakkonematales ord. nov., Cyanobacteria) from benthic tropical and subtropical fresh waters, with the description of four new species.</title>
        <authorList>
            <person name="Moretto J.A."/>
            <person name="Berthold D.E."/>
            <person name="Lefler F.W."/>
            <person name="Huang I.-S."/>
            <person name="Laughinghouse H. IV."/>
        </authorList>
    </citation>
    <scope>NUCLEOTIDE SEQUENCE [LARGE SCALE GENOMIC DNA]</scope>
    <source>
        <strain evidence="2 3">BLCC-F167</strain>
    </source>
</reference>
<dbReference type="EC" id="3.-.-.-" evidence="2"/>
<accession>A0ABV4WDA7</accession>
<dbReference type="SUPFAM" id="SSF56601">
    <property type="entry name" value="beta-lactamase/transpeptidase-like"/>
    <property type="match status" value="1"/>
</dbReference>
<comment type="caution">
    <text evidence="2">The sequence shown here is derived from an EMBL/GenBank/DDBJ whole genome shotgun (WGS) entry which is preliminary data.</text>
</comment>
<keyword evidence="3" id="KW-1185">Reference proteome</keyword>
<dbReference type="Proteomes" id="UP001576780">
    <property type="component" value="Unassembled WGS sequence"/>
</dbReference>
<gene>
    <name evidence="2" type="ORF">ACE1CA_00875</name>
</gene>
<dbReference type="InterPro" id="IPR001466">
    <property type="entry name" value="Beta-lactam-related"/>
</dbReference>
<dbReference type="GO" id="GO:0016787">
    <property type="term" value="F:hydrolase activity"/>
    <property type="evidence" value="ECO:0007669"/>
    <property type="project" value="UniProtKB-KW"/>
</dbReference>
<dbReference type="PANTHER" id="PTHR46825">
    <property type="entry name" value="D-ALANYL-D-ALANINE-CARBOXYPEPTIDASE/ENDOPEPTIDASE AMPH"/>
    <property type="match status" value="1"/>
</dbReference>
<sequence>MNKFHKALHQLDHFIGQKMQEYHTPGLAIAITDREQLLHICTYGKADITADIPVTTETLFPIASISKSFTSIALLQLYQAGQLDLHAPVTQYLPWFGVKSIYKPITIHHLLSHTAGIITGRDFTPNSHYEVVALAQSSATSPPGEYFHYSNVGYKALGCVLEHLISQSYAEILRQRILQPLGMINTEPAITNAIRNRLAVGYQRFYDDRPYSQNYPLVPAPWLEYGAADGSIASTPLDMAIYLRFLLNKGRTSSRQIISENSFNLMVQPVIKVNQTEEVFYGYGLAIEKSNNHNYILHHGGTIGHLSNITFDLDNGLGVVVLCNRPGNPGEISRVALQLITAELSGQELPSLPAINHPTVIENANDYAGTYLGDNKQLTFIVQNQHLILEYQDTQIILERRYGDSFYVNHTEFALFLLTFKRSDNQVVEVFYGEQWYAIARYTQTKTFDYPPQWLAYTGHYRSHNPWYSNFWIILRQDKLWIIYPVWGDGEVLVPQGNGVFRIGEDERSPERIKFDSMISDRALRATISGCDYYRTFSSNS</sequence>
<dbReference type="Gene3D" id="3.40.710.10">
    <property type="entry name" value="DD-peptidase/beta-lactamase superfamily"/>
    <property type="match status" value="1"/>
</dbReference>
<proteinExistence type="predicted"/>